<dbReference type="PANTHER" id="PTHR14085:SF3">
    <property type="entry name" value="WD REPEAT-CONTAINING PROTEIN 46"/>
    <property type="match status" value="1"/>
</dbReference>
<comment type="caution">
    <text evidence="8">The sequence shown here is derived from an EMBL/GenBank/DDBJ whole genome shotgun (WGS) entry which is preliminary data.</text>
</comment>
<dbReference type="SMART" id="SM00320">
    <property type="entry name" value="WD40"/>
    <property type="match status" value="5"/>
</dbReference>
<feature type="compositionally biased region" description="Basic and acidic residues" evidence="6">
    <location>
        <begin position="506"/>
        <end position="522"/>
    </location>
</feature>
<evidence type="ECO:0000256" key="4">
    <source>
        <dbReference type="ARBA" id="ARBA00023242"/>
    </source>
</evidence>
<dbReference type="InterPro" id="IPR036322">
    <property type="entry name" value="WD40_repeat_dom_sf"/>
</dbReference>
<accession>A0ABP0F465</accession>
<dbReference type="InterPro" id="IPR015943">
    <property type="entry name" value="WD40/YVTN_repeat-like_dom_sf"/>
</dbReference>
<dbReference type="EMBL" id="CAWYQH010000002">
    <property type="protein sequence ID" value="CAK8673215.1"/>
    <property type="molecule type" value="Genomic_DNA"/>
</dbReference>
<dbReference type="InterPro" id="IPR001680">
    <property type="entry name" value="WD40_rpt"/>
</dbReference>
<dbReference type="Proteomes" id="UP001642483">
    <property type="component" value="Unassembled WGS sequence"/>
</dbReference>
<feature type="repeat" description="WD" evidence="5">
    <location>
        <begin position="293"/>
        <end position="334"/>
    </location>
</feature>
<feature type="domain" description="BING4 C-terminal" evidence="7">
    <location>
        <begin position="374"/>
        <end position="452"/>
    </location>
</feature>
<evidence type="ECO:0000256" key="5">
    <source>
        <dbReference type="PROSITE-ProRule" id="PRU00221"/>
    </source>
</evidence>
<evidence type="ECO:0000256" key="2">
    <source>
        <dbReference type="ARBA" id="ARBA00022574"/>
    </source>
</evidence>
<dbReference type="Pfam" id="PF00400">
    <property type="entry name" value="WD40"/>
    <property type="match status" value="1"/>
</dbReference>
<evidence type="ECO:0000256" key="1">
    <source>
        <dbReference type="ARBA" id="ARBA00004604"/>
    </source>
</evidence>
<keyword evidence="9" id="KW-1185">Reference proteome</keyword>
<dbReference type="PROSITE" id="PS50294">
    <property type="entry name" value="WD_REPEATS_REGION"/>
    <property type="match status" value="1"/>
</dbReference>
<proteinExistence type="predicted"/>
<feature type="region of interest" description="Disordered" evidence="6">
    <location>
        <begin position="471"/>
        <end position="554"/>
    </location>
</feature>
<dbReference type="Gene3D" id="2.130.10.10">
    <property type="entry name" value="YVTN repeat-like/Quinoprotein amine dehydrogenase"/>
    <property type="match status" value="1"/>
</dbReference>
<dbReference type="Pfam" id="PF08149">
    <property type="entry name" value="BING4CT"/>
    <property type="match status" value="1"/>
</dbReference>
<keyword evidence="4" id="KW-0539">Nucleus</keyword>
<reference evidence="8 9" key="1">
    <citation type="submission" date="2024-02" db="EMBL/GenBank/DDBJ databases">
        <authorList>
            <person name="Daric V."/>
            <person name="Darras S."/>
        </authorList>
    </citation>
    <scope>NUCLEOTIDE SEQUENCE [LARGE SCALE GENOMIC DNA]</scope>
</reference>
<keyword evidence="2 5" id="KW-0853">WD repeat</keyword>
<dbReference type="InterPro" id="IPR040315">
    <property type="entry name" value="WDR46/Utp7"/>
</dbReference>
<evidence type="ECO:0000256" key="6">
    <source>
        <dbReference type="SAM" id="MobiDB-lite"/>
    </source>
</evidence>
<protein>
    <recommendedName>
        <fullName evidence="7">BING4 C-terminal domain-containing protein</fullName>
    </recommendedName>
</protein>
<dbReference type="SUPFAM" id="SSF50978">
    <property type="entry name" value="WD40 repeat-like"/>
    <property type="match status" value="1"/>
</dbReference>
<sequence>MAGRYYEKRKLSSEIKKNEDEDGLSVSEVAQPEDPFKGSAPIPEERKSLYKRGKEFPVDGIKNKKLKGFLRNTKKRDKAAVNQAARYELLLTEEPGYIETEEGEATWEIKQREIADAADITSASKYFELRLDQFGPYSVDYTRNGRHLLIGGRRGHVAAFDWMAKKPMCEMNVMEAVNDVKWLHTENMFAVAQHRWTYIYDNQGIELHCLKRLDQTLKLDFLPYHFLLLAANARGFLQYLDISQGQIVSTINTKCGRLEVLCQNPANAVVLLGHYNGTVTMWSPNQKKPLVKMLSHKTALRSIAVDQTGNYLATSAQDRKLKIFDVRTFKSLHTWSVPAGASHLKFSQRGFLGASFQNVVEIYNNPCIQPPTNPYLTHKLKFPASDLDFCPYEDVLGVGCADGFVSLLVPGAGEPNYDSFESNPYRSKKQRKEWEVRALLEKIQPDMISLDPFQIARVDMATAEQLQKDKEERLGFKQESPKFEPRFKNKGRSKSGNVEKRKRKVRNEELRKKIRSEAEKNNANEAAESQMEANVITKPLEPKSALNRFKKKTK</sequence>
<evidence type="ECO:0000313" key="8">
    <source>
        <dbReference type="EMBL" id="CAK8673215.1"/>
    </source>
</evidence>
<keyword evidence="3" id="KW-0677">Repeat</keyword>
<gene>
    <name evidence="8" type="ORF">CVLEPA_LOCUS3028</name>
</gene>
<comment type="subcellular location">
    <subcellularLocation>
        <location evidence="1">Nucleus</location>
        <location evidence="1">Nucleolus</location>
    </subcellularLocation>
</comment>
<evidence type="ECO:0000313" key="9">
    <source>
        <dbReference type="Proteomes" id="UP001642483"/>
    </source>
</evidence>
<feature type="compositionally biased region" description="Basic and acidic residues" evidence="6">
    <location>
        <begin position="471"/>
        <end position="487"/>
    </location>
</feature>
<feature type="compositionally biased region" description="Basic and acidic residues" evidence="6">
    <location>
        <begin position="1"/>
        <end position="19"/>
    </location>
</feature>
<evidence type="ECO:0000256" key="3">
    <source>
        <dbReference type="ARBA" id="ARBA00022737"/>
    </source>
</evidence>
<dbReference type="SMART" id="SM01033">
    <property type="entry name" value="BING4CT"/>
    <property type="match status" value="1"/>
</dbReference>
<evidence type="ECO:0000259" key="7">
    <source>
        <dbReference type="SMART" id="SM01033"/>
    </source>
</evidence>
<dbReference type="InterPro" id="IPR012952">
    <property type="entry name" value="BING4_C_dom"/>
</dbReference>
<name>A0ABP0F465_CLALP</name>
<dbReference type="PANTHER" id="PTHR14085">
    <property type="entry name" value="WD-REPEAT PROTEIN BING4"/>
    <property type="match status" value="1"/>
</dbReference>
<feature type="region of interest" description="Disordered" evidence="6">
    <location>
        <begin position="1"/>
        <end position="45"/>
    </location>
</feature>
<dbReference type="PROSITE" id="PS50082">
    <property type="entry name" value="WD_REPEATS_2"/>
    <property type="match status" value="1"/>
</dbReference>
<organism evidence="8 9">
    <name type="scientific">Clavelina lepadiformis</name>
    <name type="common">Light-bulb sea squirt</name>
    <name type="synonym">Ascidia lepadiformis</name>
    <dbReference type="NCBI Taxonomy" id="159417"/>
    <lineage>
        <taxon>Eukaryota</taxon>
        <taxon>Metazoa</taxon>
        <taxon>Chordata</taxon>
        <taxon>Tunicata</taxon>
        <taxon>Ascidiacea</taxon>
        <taxon>Aplousobranchia</taxon>
        <taxon>Clavelinidae</taxon>
        <taxon>Clavelina</taxon>
    </lineage>
</organism>